<dbReference type="Proteomes" id="UP001177670">
    <property type="component" value="Unassembled WGS sequence"/>
</dbReference>
<gene>
    <name evidence="2" type="ORF">K0M31_019677</name>
</gene>
<evidence type="ECO:0000313" key="2">
    <source>
        <dbReference type="EMBL" id="KAK1129988.1"/>
    </source>
</evidence>
<reference evidence="2" key="1">
    <citation type="submission" date="2021-10" db="EMBL/GenBank/DDBJ databases">
        <title>Melipona bicolor Genome sequencing and assembly.</title>
        <authorList>
            <person name="Araujo N.S."/>
            <person name="Arias M.C."/>
        </authorList>
    </citation>
    <scope>NUCLEOTIDE SEQUENCE</scope>
    <source>
        <strain evidence="2">USP_2M_L1-L4_2017</strain>
        <tissue evidence="2">Whole body</tissue>
    </source>
</reference>
<organism evidence="2 3">
    <name type="scientific">Melipona bicolor</name>
    <dbReference type="NCBI Taxonomy" id="60889"/>
    <lineage>
        <taxon>Eukaryota</taxon>
        <taxon>Metazoa</taxon>
        <taxon>Ecdysozoa</taxon>
        <taxon>Arthropoda</taxon>
        <taxon>Hexapoda</taxon>
        <taxon>Insecta</taxon>
        <taxon>Pterygota</taxon>
        <taxon>Neoptera</taxon>
        <taxon>Endopterygota</taxon>
        <taxon>Hymenoptera</taxon>
        <taxon>Apocrita</taxon>
        <taxon>Aculeata</taxon>
        <taxon>Apoidea</taxon>
        <taxon>Anthophila</taxon>
        <taxon>Apidae</taxon>
        <taxon>Melipona</taxon>
    </lineage>
</organism>
<feature type="region of interest" description="Disordered" evidence="1">
    <location>
        <begin position="1"/>
        <end position="56"/>
    </location>
</feature>
<keyword evidence="3" id="KW-1185">Reference proteome</keyword>
<evidence type="ECO:0000256" key="1">
    <source>
        <dbReference type="SAM" id="MobiDB-lite"/>
    </source>
</evidence>
<sequence>MSETLRKQNTTDQKARISRNDTIPGDSSLSSWKERQSAGRAGPPIPRHCAPESGPIRRSIVSRRQFDAHTPGCDGTLSLQ</sequence>
<dbReference type="EMBL" id="JAHYIQ010000008">
    <property type="protein sequence ID" value="KAK1129988.1"/>
    <property type="molecule type" value="Genomic_DNA"/>
</dbReference>
<name>A0AA40KRE5_9HYME</name>
<dbReference type="AlphaFoldDB" id="A0AA40KRE5"/>
<protein>
    <submittedName>
        <fullName evidence="2">Uncharacterized protein</fullName>
    </submittedName>
</protein>
<accession>A0AA40KRE5</accession>
<comment type="caution">
    <text evidence="2">The sequence shown here is derived from an EMBL/GenBank/DDBJ whole genome shotgun (WGS) entry which is preliminary data.</text>
</comment>
<evidence type="ECO:0000313" key="3">
    <source>
        <dbReference type="Proteomes" id="UP001177670"/>
    </source>
</evidence>
<proteinExistence type="predicted"/>